<dbReference type="AlphaFoldDB" id="A0A1I0ASY9"/>
<evidence type="ECO:0000313" key="1">
    <source>
        <dbReference type="EMBL" id="SES97282.1"/>
    </source>
</evidence>
<accession>A0A1I0ASY9</accession>
<protein>
    <recommendedName>
        <fullName evidence="3">DUF4287 domain-containing protein</fullName>
    </recommendedName>
</protein>
<reference evidence="2" key="1">
    <citation type="submission" date="2016-10" db="EMBL/GenBank/DDBJ databases">
        <authorList>
            <person name="Varghese N."/>
            <person name="Submissions S."/>
        </authorList>
    </citation>
    <scope>NUCLEOTIDE SEQUENCE [LARGE SCALE GENOMIC DNA]</scope>
    <source>
        <strain evidence="2">DSM 44209</strain>
    </source>
</reference>
<gene>
    <name evidence="1" type="ORF">SAMN04488546_0945</name>
</gene>
<dbReference type="Proteomes" id="UP000198507">
    <property type="component" value="Unassembled WGS sequence"/>
</dbReference>
<evidence type="ECO:0008006" key="3">
    <source>
        <dbReference type="Google" id="ProtNLM"/>
    </source>
</evidence>
<dbReference type="RefSeq" id="WP_091439996.1">
    <property type="nucleotide sequence ID" value="NZ_FOIE01000002.1"/>
</dbReference>
<keyword evidence="2" id="KW-1185">Reference proteome</keyword>
<proteinExistence type="predicted"/>
<organism evidence="1 2">
    <name type="scientific">Geodermatophilus poikilotrophus</name>
    <dbReference type="NCBI Taxonomy" id="1333667"/>
    <lineage>
        <taxon>Bacteria</taxon>
        <taxon>Bacillati</taxon>
        <taxon>Actinomycetota</taxon>
        <taxon>Actinomycetes</taxon>
        <taxon>Geodermatophilales</taxon>
        <taxon>Geodermatophilaceae</taxon>
        <taxon>Geodermatophilus</taxon>
    </lineage>
</organism>
<dbReference type="Pfam" id="PF14117">
    <property type="entry name" value="DUF4287"/>
    <property type="match status" value="1"/>
</dbReference>
<sequence>MSEPVKGSAYFPSIEKKYGKPISHWQQLLREYRAEHPDARHMQQVAWLKSQHGLGHGHANAIVAATPAD</sequence>
<dbReference type="InterPro" id="IPR025629">
    <property type="entry name" value="DUF4287"/>
</dbReference>
<evidence type="ECO:0000313" key="2">
    <source>
        <dbReference type="Proteomes" id="UP000198507"/>
    </source>
</evidence>
<dbReference type="EMBL" id="FOIE01000002">
    <property type="protein sequence ID" value="SES97282.1"/>
    <property type="molecule type" value="Genomic_DNA"/>
</dbReference>
<name>A0A1I0ASY9_9ACTN</name>
<dbReference type="OrthoDB" id="4559052at2"/>